<dbReference type="EMBL" id="JABXXP010000171">
    <property type="protein sequence ID" value="NVN11405.1"/>
    <property type="molecule type" value="Genomic_DNA"/>
</dbReference>
<evidence type="ECO:0008006" key="3">
    <source>
        <dbReference type="Google" id="ProtNLM"/>
    </source>
</evidence>
<dbReference type="Proteomes" id="UP000534870">
    <property type="component" value="Unassembled WGS sequence"/>
</dbReference>
<gene>
    <name evidence="1" type="ORF">HUK84_09750</name>
</gene>
<sequence length="139" mass="15781">MAGDFPKSGQIIDYHYLWLWQADRGETEGRKKRPSCVVLVVADRDGNHVLFIAPITSKEPSLERKAIAIPETEARRANLDTHIPLWVMVDEMNADVQEFSYILEDRTPRGQFSSAFTDQIIRGVQAVRAGRGLRVSKRT</sequence>
<protein>
    <recommendedName>
        <fullName evidence="3">PemK-like, MazF-like toxin of type II toxin-antitoxin system</fullName>
    </recommendedName>
</protein>
<dbReference type="AlphaFoldDB" id="A0A7Y7IW21"/>
<proteinExistence type="predicted"/>
<dbReference type="RefSeq" id="WP_176640119.1">
    <property type="nucleotide sequence ID" value="NZ_JABXXP010000171.1"/>
</dbReference>
<reference evidence="1 2" key="1">
    <citation type="submission" date="2020-06" db="EMBL/GenBank/DDBJ databases">
        <title>Description of novel acetic acid bacteria.</title>
        <authorList>
            <person name="Sombolestani A."/>
        </authorList>
    </citation>
    <scope>NUCLEOTIDE SEQUENCE [LARGE SCALE GENOMIC DNA]</scope>
    <source>
        <strain evidence="1 2">LMG 31431</strain>
    </source>
</reference>
<evidence type="ECO:0000313" key="1">
    <source>
        <dbReference type="EMBL" id="NVN11405.1"/>
    </source>
</evidence>
<evidence type="ECO:0000313" key="2">
    <source>
        <dbReference type="Proteomes" id="UP000534870"/>
    </source>
</evidence>
<name>A0A7Y7IW21_9PROT</name>
<accession>A0A7Y7IW21</accession>
<comment type="caution">
    <text evidence="1">The sequence shown here is derived from an EMBL/GenBank/DDBJ whole genome shotgun (WGS) entry which is preliminary data.</text>
</comment>
<organism evidence="1 2">
    <name type="scientific">Nguyenibacter vanlangensis</name>
    <dbReference type="NCBI Taxonomy" id="1216886"/>
    <lineage>
        <taxon>Bacteria</taxon>
        <taxon>Pseudomonadati</taxon>
        <taxon>Pseudomonadota</taxon>
        <taxon>Alphaproteobacteria</taxon>
        <taxon>Acetobacterales</taxon>
        <taxon>Acetobacteraceae</taxon>
        <taxon>Nguyenibacter</taxon>
    </lineage>
</organism>